<reference evidence="6" key="1">
    <citation type="journal article" date="2014" name="Int. J. Syst. Evol. Microbiol.">
        <title>Complete genome sequence of Corynebacterium casei LMG S-19264T (=DSM 44701T), isolated from a smear-ripened cheese.</title>
        <authorList>
            <consortium name="US DOE Joint Genome Institute (JGI-PGF)"/>
            <person name="Walter F."/>
            <person name="Albersmeier A."/>
            <person name="Kalinowski J."/>
            <person name="Ruckert C."/>
        </authorList>
    </citation>
    <scope>NUCLEOTIDE SEQUENCE</scope>
    <source>
        <strain evidence="6">KCTC 12711</strain>
    </source>
</reference>
<feature type="transmembrane region" description="Helical" evidence="5">
    <location>
        <begin position="193"/>
        <end position="212"/>
    </location>
</feature>
<feature type="transmembrane region" description="Helical" evidence="5">
    <location>
        <begin position="167"/>
        <end position="187"/>
    </location>
</feature>
<dbReference type="Proteomes" id="UP000614811">
    <property type="component" value="Unassembled WGS sequence"/>
</dbReference>
<evidence type="ECO:0000256" key="5">
    <source>
        <dbReference type="SAM" id="Phobius"/>
    </source>
</evidence>
<comment type="subcellular location">
    <subcellularLocation>
        <location evidence="1">Cell membrane</location>
        <topology evidence="1">Multi-pass membrane protein</topology>
    </subcellularLocation>
</comment>
<keyword evidence="4 5" id="KW-0472">Membrane</keyword>
<dbReference type="InterPro" id="IPR036640">
    <property type="entry name" value="ABC1_TM_sf"/>
</dbReference>
<dbReference type="EMBL" id="BMXA01000001">
    <property type="protein sequence ID" value="GGZ99325.1"/>
    <property type="molecule type" value="Genomic_DNA"/>
</dbReference>
<keyword evidence="7" id="KW-1185">Reference proteome</keyword>
<keyword evidence="2 5" id="KW-0812">Transmembrane</keyword>
<dbReference type="GO" id="GO:0005524">
    <property type="term" value="F:ATP binding"/>
    <property type="evidence" value="ECO:0007669"/>
    <property type="project" value="InterPro"/>
</dbReference>
<evidence type="ECO:0000256" key="3">
    <source>
        <dbReference type="ARBA" id="ARBA00022989"/>
    </source>
</evidence>
<evidence type="ECO:0000256" key="1">
    <source>
        <dbReference type="ARBA" id="ARBA00004651"/>
    </source>
</evidence>
<organism evidence="6 7">
    <name type="scientific">Arenicella chitinivorans</name>
    <dbReference type="NCBI Taxonomy" id="1329800"/>
    <lineage>
        <taxon>Bacteria</taxon>
        <taxon>Pseudomonadati</taxon>
        <taxon>Pseudomonadota</taxon>
        <taxon>Gammaproteobacteria</taxon>
        <taxon>Arenicellales</taxon>
        <taxon>Arenicellaceae</taxon>
        <taxon>Arenicella</taxon>
    </lineage>
</organism>
<protein>
    <submittedName>
        <fullName evidence="6">Uncharacterized protein</fullName>
    </submittedName>
</protein>
<feature type="transmembrane region" description="Helical" evidence="5">
    <location>
        <begin position="79"/>
        <end position="98"/>
    </location>
</feature>
<proteinExistence type="predicted"/>
<name>A0A918VHJ5_9GAMM</name>
<feature type="transmembrane region" description="Helical" evidence="5">
    <location>
        <begin position="15"/>
        <end position="33"/>
    </location>
</feature>
<sequence length="252" mass="28247">MNSYLPSQFVIAPESVSYVLISCLGLVSLGAYVNGQVNLRLLLSVRRLLQQRGPDLLLSDKKLDNRKYAMDQLPRGYDAATKLIQITLFFSLMVVALFYISPLLGGLVISTIPLLTVYLVLRQRKHVFLSKEAQAARKNLGRLSDEEYLEPIRKQNYQFAKERQNGLVSDMLSGFMMVAIFFLYLMYRPDGATISIGGIVLVFCMRFSLVYARECSVTLGRLLSQRATMPELDGVDLSPLKLSGNEEGCVSN</sequence>
<dbReference type="GO" id="GO:0005886">
    <property type="term" value="C:plasma membrane"/>
    <property type="evidence" value="ECO:0007669"/>
    <property type="project" value="UniProtKB-SubCell"/>
</dbReference>
<accession>A0A918VHJ5</accession>
<dbReference type="SUPFAM" id="SSF90123">
    <property type="entry name" value="ABC transporter transmembrane region"/>
    <property type="match status" value="1"/>
</dbReference>
<evidence type="ECO:0000313" key="7">
    <source>
        <dbReference type="Proteomes" id="UP000614811"/>
    </source>
</evidence>
<evidence type="ECO:0000313" key="6">
    <source>
        <dbReference type="EMBL" id="GGZ99325.1"/>
    </source>
</evidence>
<reference evidence="6" key="2">
    <citation type="submission" date="2020-09" db="EMBL/GenBank/DDBJ databases">
        <authorList>
            <person name="Sun Q."/>
            <person name="Kim S."/>
        </authorList>
    </citation>
    <scope>NUCLEOTIDE SEQUENCE</scope>
    <source>
        <strain evidence="6">KCTC 12711</strain>
    </source>
</reference>
<dbReference type="AlphaFoldDB" id="A0A918VHJ5"/>
<evidence type="ECO:0000256" key="4">
    <source>
        <dbReference type="ARBA" id="ARBA00023136"/>
    </source>
</evidence>
<keyword evidence="3 5" id="KW-1133">Transmembrane helix</keyword>
<comment type="caution">
    <text evidence="6">The sequence shown here is derived from an EMBL/GenBank/DDBJ whole genome shotgun (WGS) entry which is preliminary data.</text>
</comment>
<evidence type="ECO:0000256" key="2">
    <source>
        <dbReference type="ARBA" id="ARBA00022692"/>
    </source>
</evidence>
<gene>
    <name evidence="6" type="ORF">GCM10008090_04880</name>
</gene>
<feature type="transmembrane region" description="Helical" evidence="5">
    <location>
        <begin position="104"/>
        <end position="121"/>
    </location>
</feature>